<reference evidence="6 7" key="1">
    <citation type="submission" date="2019-06" db="EMBL/GenBank/DDBJ databases">
        <authorList>
            <person name="Jiang L."/>
        </authorList>
    </citation>
    <scope>NUCLEOTIDE SEQUENCE [LARGE SCALE GENOMIC DNA]</scope>
    <source>
        <strain evidence="6 7">YIM 48858</strain>
    </source>
</reference>
<feature type="domain" description="Solute-binding protein family 5" evidence="5">
    <location>
        <begin position="88"/>
        <end position="335"/>
    </location>
</feature>
<comment type="subcellular location">
    <subcellularLocation>
        <location evidence="1">Periplasm</location>
    </subcellularLocation>
</comment>
<evidence type="ECO:0000256" key="3">
    <source>
        <dbReference type="ARBA" id="ARBA00022729"/>
    </source>
</evidence>
<accession>A0A5C4NJI5</accession>
<evidence type="ECO:0000256" key="4">
    <source>
        <dbReference type="SAM" id="MobiDB-lite"/>
    </source>
</evidence>
<dbReference type="Pfam" id="PF00496">
    <property type="entry name" value="SBP_bac_5"/>
    <property type="match status" value="1"/>
</dbReference>
<dbReference type="InterPro" id="IPR000914">
    <property type="entry name" value="SBP_5_dom"/>
</dbReference>
<name>A0A5C4NJI5_9RHOB</name>
<dbReference type="PROSITE" id="PS51318">
    <property type="entry name" value="TAT"/>
    <property type="match status" value="1"/>
</dbReference>
<dbReference type="GO" id="GO:0015833">
    <property type="term" value="P:peptide transport"/>
    <property type="evidence" value="ECO:0007669"/>
    <property type="project" value="TreeGrafter"/>
</dbReference>
<protein>
    <recommendedName>
        <fullName evidence="5">Solute-binding protein family 5 domain-containing protein</fullName>
    </recommendedName>
</protein>
<keyword evidence="3" id="KW-0732">Signal</keyword>
<evidence type="ECO:0000259" key="5">
    <source>
        <dbReference type="Pfam" id="PF00496"/>
    </source>
</evidence>
<dbReference type="PANTHER" id="PTHR30290:SF38">
    <property type="entry name" value="D,D-DIPEPTIDE-BINDING PERIPLASMIC PROTEIN DDPA-RELATED"/>
    <property type="match status" value="1"/>
</dbReference>
<gene>
    <name evidence="6" type="ORF">FHG71_03540</name>
</gene>
<dbReference type="Gene3D" id="3.10.105.10">
    <property type="entry name" value="Dipeptide-binding Protein, Domain 3"/>
    <property type="match status" value="1"/>
</dbReference>
<dbReference type="Gene3D" id="3.40.190.10">
    <property type="entry name" value="Periplasmic binding protein-like II"/>
    <property type="match status" value="1"/>
</dbReference>
<evidence type="ECO:0000313" key="6">
    <source>
        <dbReference type="EMBL" id="TNC74272.1"/>
    </source>
</evidence>
<feature type="region of interest" description="Disordered" evidence="4">
    <location>
        <begin position="304"/>
        <end position="324"/>
    </location>
</feature>
<comment type="caution">
    <text evidence="6">The sequence shown here is derived from an EMBL/GenBank/DDBJ whole genome shotgun (WGS) entry which is preliminary data.</text>
</comment>
<dbReference type="SUPFAM" id="SSF53850">
    <property type="entry name" value="Periplasmic binding protein-like II"/>
    <property type="match status" value="1"/>
</dbReference>
<dbReference type="RefSeq" id="WP_139080233.1">
    <property type="nucleotide sequence ID" value="NZ_VDFV01000002.1"/>
</dbReference>
<evidence type="ECO:0000256" key="2">
    <source>
        <dbReference type="ARBA" id="ARBA00005695"/>
    </source>
</evidence>
<evidence type="ECO:0000256" key="1">
    <source>
        <dbReference type="ARBA" id="ARBA00004418"/>
    </source>
</evidence>
<dbReference type="GO" id="GO:1904680">
    <property type="term" value="F:peptide transmembrane transporter activity"/>
    <property type="evidence" value="ECO:0007669"/>
    <property type="project" value="TreeGrafter"/>
</dbReference>
<evidence type="ECO:0000313" key="7">
    <source>
        <dbReference type="Proteomes" id="UP000305709"/>
    </source>
</evidence>
<dbReference type="OrthoDB" id="9803988at2"/>
<dbReference type="InterPro" id="IPR006311">
    <property type="entry name" value="TAT_signal"/>
</dbReference>
<dbReference type="InterPro" id="IPR039424">
    <property type="entry name" value="SBP_5"/>
</dbReference>
<keyword evidence="7" id="KW-1185">Reference proteome</keyword>
<sequence length="443" mass="47250">MIPRRRPDAPLRRLDSRVSRRGLLGAGVLAGVLAASGVPLQARARGGVLRLAVARPLPQGPGWAEAPAALGPGAVYDTLTEIGPTGELSGELAQSWEAAPGARAWFVALRPGVRFHDGTPLRASDVIASLERHRRGPAAWALSRIERIEPQGPQGLRIELHEGDPDLPFLLADPALVIGPEGRLDGVGTGLYRVAETQPEDRLRLDRVPSHWKDGRAGWFDAIEALHRPAPRDRLEAVVAGEAHVTGPLPPALLEEARAAGLGVTAVQGNRQLHVTIRRRADGRFHELLRQGVDRAALAALHGGTPAADHPLGPLHPALSDLPPPPLDPEAARALQSVELRFTTWDGCPTEDATFRRALAGPWAAIRRHPDLLRALASARATDGPERAAHYAGAQAVFARLAHVTVAAHVPAVTVHARALAHDAVSPLAPLDGGRLAERWWFA</sequence>
<dbReference type="EMBL" id="VDFV01000002">
    <property type="protein sequence ID" value="TNC74272.1"/>
    <property type="molecule type" value="Genomic_DNA"/>
</dbReference>
<dbReference type="PANTHER" id="PTHR30290">
    <property type="entry name" value="PERIPLASMIC BINDING COMPONENT OF ABC TRANSPORTER"/>
    <property type="match status" value="1"/>
</dbReference>
<proteinExistence type="inferred from homology"/>
<organism evidence="6 7">
    <name type="scientific">Rubellimicrobium roseum</name>
    <dbReference type="NCBI Taxonomy" id="687525"/>
    <lineage>
        <taxon>Bacteria</taxon>
        <taxon>Pseudomonadati</taxon>
        <taxon>Pseudomonadota</taxon>
        <taxon>Alphaproteobacteria</taxon>
        <taxon>Rhodobacterales</taxon>
        <taxon>Roseobacteraceae</taxon>
        <taxon>Rubellimicrobium</taxon>
    </lineage>
</organism>
<dbReference type="Proteomes" id="UP000305709">
    <property type="component" value="Unassembled WGS sequence"/>
</dbReference>
<dbReference type="AlphaFoldDB" id="A0A5C4NJI5"/>
<comment type="similarity">
    <text evidence="2">Belongs to the bacterial solute-binding protein 5 family.</text>
</comment>